<name>A0A5J9W9R9_9POAL</name>
<dbReference type="AlphaFoldDB" id="A0A5J9W9R9"/>
<dbReference type="Gramene" id="TVU44645">
    <property type="protein sequence ID" value="TVU44645"/>
    <property type="gene ID" value="EJB05_04091"/>
</dbReference>
<evidence type="ECO:0000259" key="8">
    <source>
        <dbReference type="PROSITE" id="PS51039"/>
    </source>
</evidence>
<dbReference type="PANTHER" id="PTHR10634:SF98">
    <property type="entry name" value="ZINC FINGER A20 AND AN1 DOMAIN-CONTAINING STRESS-ASSOCIATED PROTEIN 3"/>
    <property type="match status" value="1"/>
</dbReference>
<dbReference type="FunFam" id="4.10.1110.10:FF:000001">
    <property type="entry name" value="Zinc finger AN1-type containing 6"/>
    <property type="match status" value="1"/>
</dbReference>
<dbReference type="Pfam" id="PF01754">
    <property type="entry name" value="zf-A20"/>
    <property type="match status" value="1"/>
</dbReference>
<keyword evidence="10" id="KW-1185">Reference proteome</keyword>
<keyword evidence="5" id="KW-0346">Stress response</keyword>
<dbReference type="EMBL" id="RWGY01000004">
    <property type="protein sequence ID" value="TVU44645.1"/>
    <property type="molecule type" value="Genomic_DNA"/>
</dbReference>
<dbReference type="Proteomes" id="UP000324897">
    <property type="component" value="Chromosome 5"/>
</dbReference>
<dbReference type="PANTHER" id="PTHR10634">
    <property type="entry name" value="AN1-TYPE ZINC FINGER PROTEIN"/>
    <property type="match status" value="1"/>
</dbReference>
<evidence type="ECO:0000256" key="3">
    <source>
        <dbReference type="ARBA" id="ARBA00022771"/>
    </source>
</evidence>
<keyword evidence="2" id="KW-0479">Metal-binding</keyword>
<keyword evidence="3 6" id="KW-0863">Zinc-finger</keyword>
<evidence type="ECO:0000256" key="2">
    <source>
        <dbReference type="ARBA" id="ARBA00022723"/>
    </source>
</evidence>
<dbReference type="SMART" id="SM00154">
    <property type="entry name" value="ZnF_AN1"/>
    <property type="match status" value="1"/>
</dbReference>
<feature type="domain" description="AN1-type" evidence="8">
    <location>
        <begin position="113"/>
        <end position="159"/>
    </location>
</feature>
<evidence type="ECO:0000259" key="7">
    <source>
        <dbReference type="PROSITE" id="PS51036"/>
    </source>
</evidence>
<dbReference type="Gene3D" id="1.20.5.4770">
    <property type="match status" value="1"/>
</dbReference>
<gene>
    <name evidence="9" type="ORF">EJB05_04091</name>
</gene>
<evidence type="ECO:0000256" key="1">
    <source>
        <dbReference type="ARBA" id="ARBA00003732"/>
    </source>
</evidence>
<dbReference type="SUPFAM" id="SSF118310">
    <property type="entry name" value="AN1-like Zinc finger"/>
    <property type="match status" value="1"/>
</dbReference>
<protein>
    <recommendedName>
        <fullName evidence="11">AN1-type domain-containing protein</fullName>
    </recommendedName>
</protein>
<dbReference type="GO" id="GO:0008270">
    <property type="term" value="F:zinc ion binding"/>
    <property type="evidence" value="ECO:0007669"/>
    <property type="project" value="UniProtKB-KW"/>
</dbReference>
<dbReference type="InterPro" id="IPR050652">
    <property type="entry name" value="AN1_A20_ZnFinger"/>
</dbReference>
<dbReference type="InterPro" id="IPR035896">
    <property type="entry name" value="AN1-like_Znf"/>
</dbReference>
<dbReference type="SUPFAM" id="SSF57716">
    <property type="entry name" value="Glucocorticoid receptor-like (DNA-binding domain)"/>
    <property type="match status" value="1"/>
</dbReference>
<evidence type="ECO:0000313" key="10">
    <source>
        <dbReference type="Proteomes" id="UP000324897"/>
    </source>
</evidence>
<evidence type="ECO:0000256" key="5">
    <source>
        <dbReference type="ARBA" id="ARBA00023016"/>
    </source>
</evidence>
<dbReference type="InterPro" id="IPR002653">
    <property type="entry name" value="Znf_A20"/>
</dbReference>
<dbReference type="PROSITE" id="PS51039">
    <property type="entry name" value="ZF_AN1"/>
    <property type="match status" value="1"/>
</dbReference>
<dbReference type="OrthoDB" id="685944at2759"/>
<evidence type="ECO:0000256" key="6">
    <source>
        <dbReference type="PROSITE-ProRule" id="PRU00449"/>
    </source>
</evidence>
<reference evidence="9 10" key="1">
    <citation type="journal article" date="2019" name="Sci. Rep.">
        <title>A high-quality genome of Eragrostis curvula grass provides insights into Poaceae evolution and supports new strategies to enhance forage quality.</title>
        <authorList>
            <person name="Carballo J."/>
            <person name="Santos B.A.C.M."/>
            <person name="Zappacosta D."/>
            <person name="Garbus I."/>
            <person name="Selva J.P."/>
            <person name="Gallo C.A."/>
            <person name="Diaz A."/>
            <person name="Albertini E."/>
            <person name="Caccamo M."/>
            <person name="Echenique V."/>
        </authorList>
    </citation>
    <scope>NUCLEOTIDE SEQUENCE [LARGE SCALE GENOMIC DNA]</scope>
    <source>
        <strain evidence="10">cv. Victoria</strain>
        <tissue evidence="9">Leaf</tissue>
    </source>
</reference>
<dbReference type="SMART" id="SM00259">
    <property type="entry name" value="ZnF_A20"/>
    <property type="match status" value="1"/>
</dbReference>
<feature type="non-terminal residue" evidence="9">
    <location>
        <position position="1"/>
    </location>
</feature>
<dbReference type="Pfam" id="PF01428">
    <property type="entry name" value="zf-AN1"/>
    <property type="match status" value="1"/>
</dbReference>
<feature type="domain" description="A20-type" evidence="7">
    <location>
        <begin position="15"/>
        <end position="49"/>
    </location>
</feature>
<proteinExistence type="predicted"/>
<keyword evidence="4" id="KW-0862">Zinc</keyword>
<organism evidence="9 10">
    <name type="scientific">Eragrostis curvula</name>
    <name type="common">weeping love grass</name>
    <dbReference type="NCBI Taxonomy" id="38414"/>
    <lineage>
        <taxon>Eukaryota</taxon>
        <taxon>Viridiplantae</taxon>
        <taxon>Streptophyta</taxon>
        <taxon>Embryophyta</taxon>
        <taxon>Tracheophyta</taxon>
        <taxon>Spermatophyta</taxon>
        <taxon>Magnoliopsida</taxon>
        <taxon>Liliopsida</taxon>
        <taxon>Poales</taxon>
        <taxon>Poaceae</taxon>
        <taxon>PACMAD clade</taxon>
        <taxon>Chloridoideae</taxon>
        <taxon>Eragrostideae</taxon>
        <taxon>Eragrostidinae</taxon>
        <taxon>Eragrostis</taxon>
    </lineage>
</organism>
<evidence type="ECO:0000256" key="4">
    <source>
        <dbReference type="ARBA" id="ARBA00022833"/>
    </source>
</evidence>
<dbReference type="GO" id="GO:0003677">
    <property type="term" value="F:DNA binding"/>
    <property type="evidence" value="ECO:0007669"/>
    <property type="project" value="InterPro"/>
</dbReference>
<dbReference type="Gene3D" id="4.10.1110.10">
    <property type="entry name" value="AN1-like Zinc finger"/>
    <property type="match status" value="1"/>
</dbReference>
<evidence type="ECO:0000313" key="9">
    <source>
        <dbReference type="EMBL" id="TVU44645.1"/>
    </source>
</evidence>
<comment type="function">
    <text evidence="1">May be involved in environmental stress response.</text>
</comment>
<accession>A0A5J9W9R9</accession>
<dbReference type="PROSITE" id="PS51036">
    <property type="entry name" value="ZF_A20"/>
    <property type="match status" value="1"/>
</dbReference>
<evidence type="ECO:0008006" key="11">
    <source>
        <dbReference type="Google" id="ProtNLM"/>
    </source>
</evidence>
<dbReference type="InterPro" id="IPR000058">
    <property type="entry name" value="Znf_AN1"/>
</dbReference>
<sequence length="178" mass="18646">MATAQKRKSPEQDTETATSLCANGCGFFGTPATNGMCSKCYRERHPADAIANPTAAFQEITMADRPESVFTVPPPAPKKIKLSVPTIASSSAAAAAGAAAVDTQQKQEEAAKTATTNRCATCRKKVGLTGFRCRCGGTFCGSHRYADAHACGFDYKAAGREQIAKQNPVVVAAKIAKI</sequence>
<comment type="caution">
    <text evidence="9">The sequence shown here is derived from an EMBL/GenBank/DDBJ whole genome shotgun (WGS) entry which is preliminary data.</text>
</comment>